<feature type="transmembrane region" description="Helical" evidence="10">
    <location>
        <begin position="438"/>
        <end position="459"/>
    </location>
</feature>
<dbReference type="EMBL" id="JAAXZR010000007">
    <property type="protein sequence ID" value="NLT78993.1"/>
    <property type="molecule type" value="Genomic_DNA"/>
</dbReference>
<evidence type="ECO:0000313" key="13">
    <source>
        <dbReference type="Proteomes" id="UP000767327"/>
    </source>
</evidence>
<dbReference type="PANTHER" id="PTHR23513">
    <property type="entry name" value="INTEGRAL MEMBRANE EFFLUX PROTEIN-RELATED"/>
    <property type="match status" value="1"/>
</dbReference>
<feature type="transmembrane region" description="Helical" evidence="10">
    <location>
        <begin position="61"/>
        <end position="81"/>
    </location>
</feature>
<dbReference type="AlphaFoldDB" id="A0A971CXZ4"/>
<dbReference type="InterPro" id="IPR036259">
    <property type="entry name" value="MFS_trans_sf"/>
</dbReference>
<evidence type="ECO:0000256" key="3">
    <source>
        <dbReference type="ARBA" id="ARBA00022475"/>
    </source>
</evidence>
<feature type="transmembrane region" description="Helical" evidence="10">
    <location>
        <begin position="26"/>
        <end position="49"/>
    </location>
</feature>
<keyword evidence="2" id="KW-0813">Transport</keyword>
<feature type="region of interest" description="Disordered" evidence="9">
    <location>
        <begin position="1"/>
        <end position="20"/>
    </location>
</feature>
<dbReference type="RefSeq" id="WP_273307160.1">
    <property type="nucleotide sequence ID" value="NZ_JAKDOG010000001.1"/>
</dbReference>
<evidence type="ECO:0000256" key="6">
    <source>
        <dbReference type="ARBA" id="ARBA00023136"/>
    </source>
</evidence>
<feature type="transmembrane region" description="Helical" evidence="10">
    <location>
        <begin position="119"/>
        <end position="136"/>
    </location>
</feature>
<accession>A0A971CXZ4</accession>
<keyword evidence="6 10" id="KW-0472">Membrane</keyword>
<evidence type="ECO:0000313" key="12">
    <source>
        <dbReference type="EMBL" id="NLT78993.1"/>
    </source>
</evidence>
<feature type="transmembrane region" description="Helical" evidence="10">
    <location>
        <begin position="349"/>
        <end position="369"/>
    </location>
</feature>
<feature type="transmembrane region" description="Helical" evidence="10">
    <location>
        <begin position="279"/>
        <end position="302"/>
    </location>
</feature>
<dbReference type="InterPro" id="IPR011701">
    <property type="entry name" value="MFS"/>
</dbReference>
<dbReference type="SUPFAM" id="SSF103473">
    <property type="entry name" value="MFS general substrate transporter"/>
    <property type="match status" value="1"/>
</dbReference>
<dbReference type="Pfam" id="PF07690">
    <property type="entry name" value="MFS_1"/>
    <property type="match status" value="2"/>
</dbReference>
<comment type="similarity">
    <text evidence="7">Belongs to the major facilitator superfamily. Drug:H(+) antiporter-3 (DHA3) (TC 2.A.1.21) family.</text>
</comment>
<feature type="transmembrane region" description="Helical" evidence="10">
    <location>
        <begin position="322"/>
        <end position="342"/>
    </location>
</feature>
<dbReference type="Proteomes" id="UP000767327">
    <property type="component" value="Unassembled WGS sequence"/>
</dbReference>
<evidence type="ECO:0000256" key="10">
    <source>
        <dbReference type="SAM" id="Phobius"/>
    </source>
</evidence>
<evidence type="ECO:0000256" key="7">
    <source>
        <dbReference type="ARBA" id="ARBA00038075"/>
    </source>
</evidence>
<reference evidence="12" key="1">
    <citation type="journal article" date="2020" name="Biotechnol. Biofuels">
        <title>New insights from the biogas microbiome by comprehensive genome-resolved metagenomics of nearly 1600 species originating from multiple anaerobic digesters.</title>
        <authorList>
            <person name="Campanaro S."/>
            <person name="Treu L."/>
            <person name="Rodriguez-R L.M."/>
            <person name="Kovalovszki A."/>
            <person name="Ziels R.M."/>
            <person name="Maus I."/>
            <person name="Zhu X."/>
            <person name="Kougias P.G."/>
            <person name="Basile A."/>
            <person name="Luo G."/>
            <person name="Schluter A."/>
            <person name="Konstantinidis K.T."/>
            <person name="Angelidaki I."/>
        </authorList>
    </citation>
    <scope>NUCLEOTIDE SEQUENCE</scope>
    <source>
        <strain evidence="12">AS01afH2WH_6</strain>
    </source>
</reference>
<feature type="region of interest" description="Disordered" evidence="9">
    <location>
        <begin position="226"/>
        <end position="260"/>
    </location>
</feature>
<feature type="domain" description="Major facilitator superfamily (MFS) profile" evidence="11">
    <location>
        <begin position="285"/>
        <end position="474"/>
    </location>
</feature>
<dbReference type="PROSITE" id="PS50850">
    <property type="entry name" value="MFS"/>
    <property type="match status" value="1"/>
</dbReference>
<protein>
    <recommendedName>
        <fullName evidence="8">Multidrug efflux pump Tap</fullName>
    </recommendedName>
</protein>
<dbReference type="GO" id="GO:0022857">
    <property type="term" value="F:transmembrane transporter activity"/>
    <property type="evidence" value="ECO:0007669"/>
    <property type="project" value="InterPro"/>
</dbReference>
<evidence type="ECO:0000256" key="9">
    <source>
        <dbReference type="SAM" id="MobiDB-lite"/>
    </source>
</evidence>
<gene>
    <name evidence="12" type="ORF">GXW98_01730</name>
</gene>
<dbReference type="CDD" id="cd06173">
    <property type="entry name" value="MFS_MefA_like"/>
    <property type="match status" value="1"/>
</dbReference>
<evidence type="ECO:0000256" key="5">
    <source>
        <dbReference type="ARBA" id="ARBA00022989"/>
    </source>
</evidence>
<keyword evidence="5 10" id="KW-1133">Transmembrane helix</keyword>
<feature type="transmembrane region" description="Helical" evidence="10">
    <location>
        <begin position="375"/>
        <end position="398"/>
    </location>
</feature>
<evidence type="ECO:0000256" key="1">
    <source>
        <dbReference type="ARBA" id="ARBA00004429"/>
    </source>
</evidence>
<feature type="transmembrane region" description="Helical" evidence="10">
    <location>
        <begin position="410"/>
        <end position="432"/>
    </location>
</feature>
<evidence type="ECO:0000256" key="8">
    <source>
        <dbReference type="ARBA" id="ARBA00040914"/>
    </source>
</evidence>
<dbReference type="InterPro" id="IPR005829">
    <property type="entry name" value="Sugar_transporter_CS"/>
</dbReference>
<keyword evidence="4 10" id="KW-0812">Transmembrane</keyword>
<dbReference type="Gene3D" id="1.20.1250.20">
    <property type="entry name" value="MFS general substrate transporter like domains"/>
    <property type="match status" value="2"/>
</dbReference>
<comment type="caution">
    <text evidence="12">The sequence shown here is derived from an EMBL/GenBank/DDBJ whole genome shotgun (WGS) entry which is preliminary data.</text>
</comment>
<reference evidence="12" key="2">
    <citation type="submission" date="2020-01" db="EMBL/GenBank/DDBJ databases">
        <authorList>
            <person name="Campanaro S."/>
        </authorList>
    </citation>
    <scope>NUCLEOTIDE SEQUENCE</scope>
    <source>
        <strain evidence="12">AS01afH2WH_6</strain>
    </source>
</reference>
<keyword evidence="3" id="KW-1003">Cell membrane</keyword>
<proteinExistence type="inferred from homology"/>
<evidence type="ECO:0000256" key="4">
    <source>
        <dbReference type="ARBA" id="ARBA00022692"/>
    </source>
</evidence>
<evidence type="ECO:0000259" key="11">
    <source>
        <dbReference type="PROSITE" id="PS50850"/>
    </source>
</evidence>
<sequence>MTVSTSASSTPSTSTSPSTSPMHARLVVAAWLFSDIASLFGSALSGLAVPWMVLNLTHNTAATGIVSAVQLGTLVAANLVSGPLIDKLGPTRISISCDIASACCIALIPLLWFLHLFSIPALIVIVAVVGALRGPANSSKSVLSPSVAQFSKQPMERITGLSGTTERMASTIGSAAGGVIIGVVGGPYALVFTSLGLIIGAILTATIVRPALLPLISASQTRTVASADAESGQGARSTDDTRQPDGQTGAASAHSGANGDVKSAVSRYGKDLAAGWKSLMALPVVFGLTLIPAITNMIDIAWTDVLTPAWVLSQHLGSQTLGMLFASLTFPAMISSLIATVLASRLPRFPVFIIGYLLVGAPRYLAMAFNAPTSIVVATLIIGGVGSGFLNPILSAIIYERIPGNSRGKIISLTSAISWGLMPIGSLLGGFMSHILGLNITLGMLGIAYLIITMLPLFVPALRHFERITPETSK</sequence>
<comment type="subcellular location">
    <subcellularLocation>
        <location evidence="1">Cell inner membrane</location>
        <topology evidence="1">Multi-pass membrane protein</topology>
    </subcellularLocation>
</comment>
<name>A0A971CXZ4_9BIFI</name>
<dbReference type="PROSITE" id="PS00217">
    <property type="entry name" value="SUGAR_TRANSPORT_2"/>
    <property type="match status" value="1"/>
</dbReference>
<dbReference type="InterPro" id="IPR020846">
    <property type="entry name" value="MFS_dom"/>
</dbReference>
<evidence type="ECO:0000256" key="2">
    <source>
        <dbReference type="ARBA" id="ARBA00022448"/>
    </source>
</evidence>
<organism evidence="12 13">
    <name type="scientific">Bifidobacterium crudilactis</name>
    <dbReference type="NCBI Taxonomy" id="327277"/>
    <lineage>
        <taxon>Bacteria</taxon>
        <taxon>Bacillati</taxon>
        <taxon>Actinomycetota</taxon>
        <taxon>Actinomycetes</taxon>
        <taxon>Bifidobacteriales</taxon>
        <taxon>Bifidobacteriaceae</taxon>
        <taxon>Bifidobacterium</taxon>
    </lineage>
</organism>
<feature type="transmembrane region" description="Helical" evidence="10">
    <location>
        <begin position="172"/>
        <end position="191"/>
    </location>
</feature>
<dbReference type="GO" id="GO:0005886">
    <property type="term" value="C:plasma membrane"/>
    <property type="evidence" value="ECO:0007669"/>
    <property type="project" value="UniProtKB-SubCell"/>
</dbReference>
<dbReference type="PANTHER" id="PTHR23513:SF9">
    <property type="entry name" value="ENTEROBACTIN EXPORTER ENTS"/>
    <property type="match status" value="1"/>
</dbReference>